<dbReference type="EMBL" id="BKCJ010584213">
    <property type="protein sequence ID" value="GFB24591.1"/>
    <property type="molecule type" value="Genomic_DNA"/>
</dbReference>
<gene>
    <name evidence="2" type="ORF">Tci_696562</name>
</gene>
<protein>
    <submittedName>
        <fullName evidence="2">Uncharacterized protein</fullName>
    </submittedName>
</protein>
<dbReference type="AlphaFoldDB" id="A0A699L851"/>
<evidence type="ECO:0000256" key="1">
    <source>
        <dbReference type="SAM" id="Coils"/>
    </source>
</evidence>
<reference evidence="2" key="1">
    <citation type="journal article" date="2019" name="Sci. Rep.">
        <title>Draft genome of Tanacetum cinerariifolium, the natural source of mosquito coil.</title>
        <authorList>
            <person name="Yamashiro T."/>
            <person name="Shiraishi A."/>
            <person name="Satake H."/>
            <person name="Nakayama K."/>
        </authorList>
    </citation>
    <scope>NUCLEOTIDE SEQUENCE</scope>
</reference>
<proteinExistence type="predicted"/>
<comment type="caution">
    <text evidence="2">The sequence shown here is derived from an EMBL/GenBank/DDBJ whole genome shotgun (WGS) entry which is preliminary data.</text>
</comment>
<keyword evidence="1" id="KW-0175">Coiled coil</keyword>
<name>A0A699L851_TANCI</name>
<accession>A0A699L851</accession>
<feature type="coiled-coil region" evidence="1">
    <location>
        <begin position="66"/>
        <end position="93"/>
    </location>
</feature>
<organism evidence="2">
    <name type="scientific">Tanacetum cinerariifolium</name>
    <name type="common">Dalmatian daisy</name>
    <name type="synonym">Chrysanthemum cinerariifolium</name>
    <dbReference type="NCBI Taxonomy" id="118510"/>
    <lineage>
        <taxon>Eukaryota</taxon>
        <taxon>Viridiplantae</taxon>
        <taxon>Streptophyta</taxon>
        <taxon>Embryophyta</taxon>
        <taxon>Tracheophyta</taxon>
        <taxon>Spermatophyta</taxon>
        <taxon>Magnoliopsida</taxon>
        <taxon>eudicotyledons</taxon>
        <taxon>Gunneridae</taxon>
        <taxon>Pentapetalae</taxon>
        <taxon>asterids</taxon>
        <taxon>campanulids</taxon>
        <taxon>Asterales</taxon>
        <taxon>Asteraceae</taxon>
        <taxon>Asteroideae</taxon>
        <taxon>Anthemideae</taxon>
        <taxon>Anthemidinae</taxon>
        <taxon>Tanacetum</taxon>
    </lineage>
</organism>
<evidence type="ECO:0000313" key="2">
    <source>
        <dbReference type="EMBL" id="GFB24591.1"/>
    </source>
</evidence>
<sequence>MWIALANSTCVAEVNVEDVPAAGVVGESAASVADDDDAEIFMDLLCNLLDTCTTLTRRVKNLEHDKIAQVLEITKLKQRVKKLEKRNKLKVLKLMRLKKVGTAQRVETSDDAVMDDVSKQGRIIADMDADVDVTLKDISKDVAVDDEIKESVDVQGRQAEPQAQICGVSDGIKGSSTAAGTSSSATLAALSPATPAAGTSSTFTSATPSSTCYATIIPSKSGVSTPEKPFPTLLMLANTFCVRAGEEYLVECK</sequence>